<dbReference type="InterPro" id="IPR015813">
    <property type="entry name" value="Pyrv/PenolPyrv_kinase-like_dom"/>
</dbReference>
<sequence length="317" mass="34188">MQTETQKGYLEQPELHIKAPHRAALLTYPGNLREALRQAVEDPKKTLFGVAHGIPSVFVTKVLASTKPDFVWIDVEHGIFDRSTLYDAVHAAQHHSEGKSMVIVRVPKHDEVSLTTALDAGAAGIVIPHTESAQEVRDFIKEMYYPPIGARSFSPWTFTPKISDDSLYPNDPFNITTSNRHICLIPQIESVKGVENVEEIAAVEGVSALMFGPGDFMLDAGLPLKFGGDEDPILAAAKDKFAAAGKKYGRALLGAAQAPQHISELLQKGYAAICVAFDVWGLANLVHSGLKHGRELAEQAGEAPANGKANGLNGATH</sequence>
<dbReference type="InterPro" id="IPR050251">
    <property type="entry name" value="HpcH-HpaI_aldolase"/>
</dbReference>
<dbReference type="InterPro" id="IPR040442">
    <property type="entry name" value="Pyrv_kinase-like_dom_sf"/>
</dbReference>
<feature type="region of interest" description="Disordered" evidence="3">
    <location>
        <begin position="298"/>
        <end position="317"/>
    </location>
</feature>
<dbReference type="Proteomes" id="UP001465976">
    <property type="component" value="Unassembled WGS sequence"/>
</dbReference>
<dbReference type="InterPro" id="IPR005000">
    <property type="entry name" value="Aldolase/citrate-lyase_domain"/>
</dbReference>
<dbReference type="PANTHER" id="PTHR30502:SF8">
    <property type="entry name" value="SYNTHASE, PUTATIVE-RELATED"/>
    <property type="match status" value="1"/>
</dbReference>
<evidence type="ECO:0000256" key="2">
    <source>
        <dbReference type="ARBA" id="ARBA00023239"/>
    </source>
</evidence>
<feature type="domain" description="HpcH/HpaI aldolase/citrate lyase" evidence="4">
    <location>
        <begin position="61"/>
        <end position="280"/>
    </location>
</feature>
<protein>
    <recommendedName>
        <fullName evidence="4">HpcH/HpaI aldolase/citrate lyase domain-containing protein</fullName>
    </recommendedName>
</protein>
<keyword evidence="6" id="KW-1185">Reference proteome</keyword>
<accession>A0ABR3EPH9</accession>
<evidence type="ECO:0000256" key="3">
    <source>
        <dbReference type="SAM" id="MobiDB-lite"/>
    </source>
</evidence>
<evidence type="ECO:0000256" key="1">
    <source>
        <dbReference type="ARBA" id="ARBA00022723"/>
    </source>
</evidence>
<dbReference type="Pfam" id="PF03328">
    <property type="entry name" value="HpcH_HpaI"/>
    <property type="match status" value="1"/>
</dbReference>
<dbReference type="Gene3D" id="3.20.20.60">
    <property type="entry name" value="Phosphoenolpyruvate-binding domains"/>
    <property type="match status" value="1"/>
</dbReference>
<evidence type="ECO:0000259" key="4">
    <source>
        <dbReference type="Pfam" id="PF03328"/>
    </source>
</evidence>
<gene>
    <name evidence="5" type="ORF">V5O48_017251</name>
</gene>
<organism evidence="5 6">
    <name type="scientific">Marasmius crinis-equi</name>
    <dbReference type="NCBI Taxonomy" id="585013"/>
    <lineage>
        <taxon>Eukaryota</taxon>
        <taxon>Fungi</taxon>
        <taxon>Dikarya</taxon>
        <taxon>Basidiomycota</taxon>
        <taxon>Agaricomycotina</taxon>
        <taxon>Agaricomycetes</taxon>
        <taxon>Agaricomycetidae</taxon>
        <taxon>Agaricales</taxon>
        <taxon>Marasmiineae</taxon>
        <taxon>Marasmiaceae</taxon>
        <taxon>Marasmius</taxon>
    </lineage>
</organism>
<keyword evidence="2" id="KW-0456">Lyase</keyword>
<proteinExistence type="predicted"/>
<dbReference type="EMBL" id="JBAHYK010002581">
    <property type="protein sequence ID" value="KAL0564789.1"/>
    <property type="molecule type" value="Genomic_DNA"/>
</dbReference>
<evidence type="ECO:0000313" key="5">
    <source>
        <dbReference type="EMBL" id="KAL0564789.1"/>
    </source>
</evidence>
<reference evidence="5 6" key="1">
    <citation type="submission" date="2024-02" db="EMBL/GenBank/DDBJ databases">
        <title>A draft genome for the cacao thread blight pathogen Marasmius crinis-equi.</title>
        <authorList>
            <person name="Cohen S.P."/>
            <person name="Baruah I.K."/>
            <person name="Amoako-Attah I."/>
            <person name="Bukari Y."/>
            <person name="Meinhardt L.W."/>
            <person name="Bailey B.A."/>
        </authorList>
    </citation>
    <scope>NUCLEOTIDE SEQUENCE [LARGE SCALE GENOMIC DNA]</scope>
    <source>
        <strain evidence="5 6">GH-76</strain>
    </source>
</reference>
<name>A0ABR3EPH9_9AGAR</name>
<dbReference type="SUPFAM" id="SSF51621">
    <property type="entry name" value="Phosphoenolpyruvate/pyruvate domain"/>
    <property type="match status" value="1"/>
</dbReference>
<evidence type="ECO:0000313" key="6">
    <source>
        <dbReference type="Proteomes" id="UP001465976"/>
    </source>
</evidence>
<comment type="caution">
    <text evidence="5">The sequence shown here is derived from an EMBL/GenBank/DDBJ whole genome shotgun (WGS) entry which is preliminary data.</text>
</comment>
<keyword evidence="1" id="KW-0479">Metal-binding</keyword>
<dbReference type="PANTHER" id="PTHR30502">
    <property type="entry name" value="2-KETO-3-DEOXY-L-RHAMNONATE ALDOLASE"/>
    <property type="match status" value="1"/>
</dbReference>